<dbReference type="AlphaFoldDB" id="A0A6C0ELP4"/>
<protein>
    <submittedName>
        <fullName evidence="1">Uncharacterized protein</fullName>
    </submittedName>
</protein>
<name>A0A6C0ELP4_9ZZZZ</name>
<evidence type="ECO:0000313" key="1">
    <source>
        <dbReference type="EMBL" id="QHT29250.1"/>
    </source>
</evidence>
<organism evidence="1">
    <name type="scientific">viral metagenome</name>
    <dbReference type="NCBI Taxonomy" id="1070528"/>
    <lineage>
        <taxon>unclassified sequences</taxon>
        <taxon>metagenomes</taxon>
        <taxon>organismal metagenomes</taxon>
    </lineage>
</organism>
<accession>A0A6C0ELP4</accession>
<sequence length="195" mass="22126">MNTNFNKLSPVDEFELFKNNLENLFTNLNKLVTIIKPLLSNGLNISCNTSKTISDFICSFENKIESIYTDLSNTDLKNLSPINIKNLNKLIDTNMPKMNSILDNKALLKDTNKPLKKMNSILDNKALLKDTKPLKKMNSILDNKALLTDAKPLKKRKQSGGSLCNNYNYITDPINNKKVTIYSKHGLQILNNYIT</sequence>
<dbReference type="EMBL" id="MN738874">
    <property type="protein sequence ID" value="QHT29250.1"/>
    <property type="molecule type" value="Genomic_DNA"/>
</dbReference>
<reference evidence="1" key="1">
    <citation type="journal article" date="2020" name="Nature">
        <title>Giant virus diversity and host interactions through global metagenomics.</title>
        <authorList>
            <person name="Schulz F."/>
            <person name="Roux S."/>
            <person name="Paez-Espino D."/>
            <person name="Jungbluth S."/>
            <person name="Walsh D.A."/>
            <person name="Denef V.J."/>
            <person name="McMahon K.D."/>
            <person name="Konstantinidis K.T."/>
            <person name="Eloe-Fadrosh E.A."/>
            <person name="Kyrpides N.C."/>
            <person name="Woyke T."/>
        </authorList>
    </citation>
    <scope>NUCLEOTIDE SEQUENCE</scope>
    <source>
        <strain evidence="1">GVMAG-M-3300001351-8</strain>
    </source>
</reference>
<proteinExistence type="predicted"/>